<dbReference type="InterPro" id="IPR011992">
    <property type="entry name" value="EF-hand-dom_pair"/>
</dbReference>
<organism evidence="2 3">
    <name type="scientific">Micromonospora marina</name>
    <dbReference type="NCBI Taxonomy" id="307120"/>
    <lineage>
        <taxon>Bacteria</taxon>
        <taxon>Bacillati</taxon>
        <taxon>Actinomycetota</taxon>
        <taxon>Actinomycetes</taxon>
        <taxon>Micromonosporales</taxon>
        <taxon>Micromonosporaceae</taxon>
        <taxon>Micromonospora</taxon>
    </lineage>
</organism>
<dbReference type="AlphaFoldDB" id="A0A1C5AFR4"/>
<accession>A0A1C5AFR4</accession>
<dbReference type="Proteomes" id="UP000198551">
    <property type="component" value="Unassembled WGS sequence"/>
</dbReference>
<dbReference type="PROSITE" id="PS00018">
    <property type="entry name" value="EF_HAND_1"/>
    <property type="match status" value="2"/>
</dbReference>
<dbReference type="SUPFAM" id="SSF47473">
    <property type="entry name" value="EF-hand"/>
    <property type="match status" value="1"/>
</dbReference>
<feature type="domain" description="EF-hand" evidence="1">
    <location>
        <begin position="5"/>
        <end position="40"/>
    </location>
</feature>
<dbReference type="CDD" id="cd00051">
    <property type="entry name" value="EFh"/>
    <property type="match status" value="1"/>
</dbReference>
<protein>
    <submittedName>
        <fullName evidence="2">Ca2+-binding protein, EF-hand superfamily</fullName>
    </submittedName>
</protein>
<sequence>MTTELQRRKLEKVFASYDADGDGVVDGLDITAMAQIWCDTYGVEPYSPGWRRIHGAAARMWRGMRGSDGPDGEKRVTVAEWVAWADKPEFPEFVTNAAVPFSLAVFDVADADRDGRINHAEMFAAQSKSGMRSEETQRIFDRLDTDRDGYLTSEEYGRAAHEFYLSADPDAPGNVIAGEL</sequence>
<dbReference type="SMART" id="SM00054">
    <property type="entry name" value="EFh"/>
    <property type="match status" value="3"/>
</dbReference>
<feature type="domain" description="EF-hand" evidence="1">
    <location>
        <begin position="131"/>
        <end position="166"/>
    </location>
</feature>
<dbReference type="PROSITE" id="PS50222">
    <property type="entry name" value="EF_HAND_2"/>
    <property type="match status" value="2"/>
</dbReference>
<dbReference type="InterPro" id="IPR002048">
    <property type="entry name" value="EF_hand_dom"/>
</dbReference>
<proteinExistence type="predicted"/>
<dbReference type="GO" id="GO:0005509">
    <property type="term" value="F:calcium ion binding"/>
    <property type="evidence" value="ECO:0007669"/>
    <property type="project" value="InterPro"/>
</dbReference>
<reference evidence="3" key="1">
    <citation type="submission" date="2016-06" db="EMBL/GenBank/DDBJ databases">
        <authorList>
            <person name="Varghese N."/>
        </authorList>
    </citation>
    <scope>NUCLEOTIDE SEQUENCE [LARGE SCALE GENOMIC DNA]</scope>
    <source>
        <strain evidence="3">DSM 45555</strain>
    </source>
</reference>
<keyword evidence="3" id="KW-1185">Reference proteome</keyword>
<gene>
    <name evidence="2" type="ORF">GA0070215_12913</name>
</gene>
<evidence type="ECO:0000259" key="1">
    <source>
        <dbReference type="PROSITE" id="PS50222"/>
    </source>
</evidence>
<name>A0A1C5AFR4_9ACTN</name>
<evidence type="ECO:0000313" key="2">
    <source>
        <dbReference type="EMBL" id="SCF43926.1"/>
    </source>
</evidence>
<dbReference type="RefSeq" id="WP_018788291.1">
    <property type="nucleotide sequence ID" value="NZ_FMCV01000029.1"/>
</dbReference>
<dbReference type="Pfam" id="PF13202">
    <property type="entry name" value="EF-hand_5"/>
    <property type="match status" value="1"/>
</dbReference>
<dbReference type="EMBL" id="FMCV01000029">
    <property type="protein sequence ID" value="SCF43926.1"/>
    <property type="molecule type" value="Genomic_DNA"/>
</dbReference>
<dbReference type="InterPro" id="IPR018247">
    <property type="entry name" value="EF_Hand_1_Ca_BS"/>
</dbReference>
<dbReference type="Pfam" id="PF13499">
    <property type="entry name" value="EF-hand_7"/>
    <property type="match status" value="1"/>
</dbReference>
<dbReference type="Gene3D" id="1.10.238.10">
    <property type="entry name" value="EF-hand"/>
    <property type="match status" value="1"/>
</dbReference>
<evidence type="ECO:0000313" key="3">
    <source>
        <dbReference type="Proteomes" id="UP000198551"/>
    </source>
</evidence>